<dbReference type="PROSITE" id="PS51257">
    <property type="entry name" value="PROKAR_LIPOPROTEIN"/>
    <property type="match status" value="1"/>
</dbReference>
<evidence type="ECO:0000313" key="2">
    <source>
        <dbReference type="Proteomes" id="UP001602119"/>
    </source>
</evidence>
<gene>
    <name evidence="1" type="ORF">ACFY05_11285</name>
</gene>
<dbReference type="Proteomes" id="UP001602119">
    <property type="component" value="Unassembled WGS sequence"/>
</dbReference>
<name>A0ABW6V2M1_MICFU</name>
<organism evidence="1 2">
    <name type="scientific">Microtetraspora fusca</name>
    <dbReference type="NCBI Taxonomy" id="1997"/>
    <lineage>
        <taxon>Bacteria</taxon>
        <taxon>Bacillati</taxon>
        <taxon>Actinomycetota</taxon>
        <taxon>Actinomycetes</taxon>
        <taxon>Streptosporangiales</taxon>
        <taxon>Streptosporangiaceae</taxon>
        <taxon>Microtetraspora</taxon>
    </lineage>
</organism>
<proteinExistence type="predicted"/>
<dbReference type="RefSeq" id="WP_387341819.1">
    <property type="nucleotide sequence ID" value="NZ_JBIAXI010000006.1"/>
</dbReference>
<sequence length="147" mass="15786">MARLVRLGVTACAVTLLAVSGCGDKGPTAAQAGETLKRHITELMKERHALDVKVTDPGGHDIPCGEGKARRTFAATARDAAPERQPGMLNTLLLGTLSQVASYQIIEDRDQSPIRLANEEYRTVLILDSQAGGRYKVRGETECLPTS</sequence>
<evidence type="ECO:0008006" key="3">
    <source>
        <dbReference type="Google" id="ProtNLM"/>
    </source>
</evidence>
<evidence type="ECO:0000313" key="1">
    <source>
        <dbReference type="EMBL" id="MFF4773430.1"/>
    </source>
</evidence>
<keyword evidence="2" id="KW-1185">Reference proteome</keyword>
<comment type="caution">
    <text evidence="1">The sequence shown here is derived from an EMBL/GenBank/DDBJ whole genome shotgun (WGS) entry which is preliminary data.</text>
</comment>
<protein>
    <recommendedName>
        <fullName evidence="3">Lipoprotein</fullName>
    </recommendedName>
</protein>
<reference evidence="1 2" key="1">
    <citation type="submission" date="2024-10" db="EMBL/GenBank/DDBJ databases">
        <title>The Natural Products Discovery Center: Release of the First 8490 Sequenced Strains for Exploring Actinobacteria Biosynthetic Diversity.</title>
        <authorList>
            <person name="Kalkreuter E."/>
            <person name="Kautsar S.A."/>
            <person name="Yang D."/>
            <person name="Bader C.D."/>
            <person name="Teijaro C.N."/>
            <person name="Fluegel L."/>
            <person name="Davis C.M."/>
            <person name="Simpson J.R."/>
            <person name="Lauterbach L."/>
            <person name="Steele A.D."/>
            <person name="Gui C."/>
            <person name="Meng S."/>
            <person name="Li G."/>
            <person name="Viehrig K."/>
            <person name="Ye F."/>
            <person name="Su P."/>
            <person name="Kiefer A.F."/>
            <person name="Nichols A."/>
            <person name="Cepeda A.J."/>
            <person name="Yan W."/>
            <person name="Fan B."/>
            <person name="Jiang Y."/>
            <person name="Adhikari A."/>
            <person name="Zheng C.-J."/>
            <person name="Schuster L."/>
            <person name="Cowan T.M."/>
            <person name="Smanski M.J."/>
            <person name="Chevrette M.G."/>
            <person name="De Carvalho L.P.S."/>
            <person name="Shen B."/>
        </authorList>
    </citation>
    <scope>NUCLEOTIDE SEQUENCE [LARGE SCALE GENOMIC DNA]</scope>
    <source>
        <strain evidence="1 2">NPDC001281</strain>
    </source>
</reference>
<dbReference type="EMBL" id="JBIAXI010000006">
    <property type="protein sequence ID" value="MFF4773430.1"/>
    <property type="molecule type" value="Genomic_DNA"/>
</dbReference>
<accession>A0ABW6V2M1</accession>